<accession>A0ABZ0SC70</accession>
<organism evidence="1 2">
    <name type="scientific">Thiorhodovibrio winogradskyi</name>
    <dbReference type="NCBI Taxonomy" id="77007"/>
    <lineage>
        <taxon>Bacteria</taxon>
        <taxon>Pseudomonadati</taxon>
        <taxon>Pseudomonadota</taxon>
        <taxon>Gammaproteobacteria</taxon>
        <taxon>Chromatiales</taxon>
        <taxon>Chromatiaceae</taxon>
        <taxon>Thiorhodovibrio</taxon>
    </lineage>
</organism>
<evidence type="ECO:0000313" key="2">
    <source>
        <dbReference type="Proteomes" id="UP001432180"/>
    </source>
</evidence>
<proteinExistence type="predicted"/>
<dbReference type="EMBL" id="CP121472">
    <property type="protein sequence ID" value="WPL18482.1"/>
    <property type="molecule type" value="Genomic_DNA"/>
</dbReference>
<reference evidence="1 2" key="1">
    <citation type="journal article" date="2023" name="Microorganisms">
        <title>Thiorhodovibrio frisius and Trv. litoralis spp. nov., Two Novel Members from a Clade of Fastidious Purple Sulfur Bacteria That Exhibit Unique Red-Shifted Light-Harvesting Capabilities.</title>
        <authorList>
            <person name="Methner A."/>
            <person name="Kuzyk S.B."/>
            <person name="Petersen J."/>
            <person name="Bauer S."/>
            <person name="Brinkmann H."/>
            <person name="Sichau K."/>
            <person name="Wanner G."/>
            <person name="Wolf J."/>
            <person name="Neumann-Schaal M."/>
            <person name="Henke P."/>
            <person name="Tank M."/>
            <person name="Sproer C."/>
            <person name="Bunk B."/>
            <person name="Overmann J."/>
        </authorList>
    </citation>
    <scope>NUCLEOTIDE SEQUENCE [LARGE SCALE GENOMIC DNA]</scope>
    <source>
        <strain evidence="1 2">DSM 6702</strain>
    </source>
</reference>
<name>A0ABZ0SC70_9GAMM</name>
<evidence type="ECO:0000313" key="1">
    <source>
        <dbReference type="EMBL" id="WPL18482.1"/>
    </source>
</evidence>
<dbReference type="Proteomes" id="UP001432180">
    <property type="component" value="Chromosome"/>
</dbReference>
<sequence>MPRPTGQNARLHLHSRHIGETQWVRRGKSGKDAIGVIVLAAEQFERCHPSLPTLRPDPESGACR</sequence>
<gene>
    <name evidence="1" type="ORF">Thiowin_03555</name>
</gene>
<keyword evidence="2" id="KW-1185">Reference proteome</keyword>
<protein>
    <submittedName>
        <fullName evidence="1">Uncharacterized protein</fullName>
    </submittedName>
</protein>